<dbReference type="Proteomes" id="UP001320706">
    <property type="component" value="Unassembled WGS sequence"/>
</dbReference>
<proteinExistence type="predicted"/>
<sequence length="95" mass="10519">MAPLSAYPPPLHLRLRPHLHPGSAATICCLQLEQGRVDAEEGFSHVVRADKIVYRSRMFPVLIWPQLVGSHFEVAITPVSCIEGPEGNICPLRPK</sequence>
<gene>
    <name evidence="1" type="ORF">M8818_003484</name>
</gene>
<organism evidence="1 2">
    <name type="scientific">Zalaria obscura</name>
    <dbReference type="NCBI Taxonomy" id="2024903"/>
    <lineage>
        <taxon>Eukaryota</taxon>
        <taxon>Fungi</taxon>
        <taxon>Dikarya</taxon>
        <taxon>Ascomycota</taxon>
        <taxon>Pezizomycotina</taxon>
        <taxon>Dothideomycetes</taxon>
        <taxon>Dothideomycetidae</taxon>
        <taxon>Dothideales</taxon>
        <taxon>Zalariaceae</taxon>
        <taxon>Zalaria</taxon>
    </lineage>
</organism>
<dbReference type="EMBL" id="JAMKPW020000015">
    <property type="protein sequence ID" value="KAK8210316.1"/>
    <property type="molecule type" value="Genomic_DNA"/>
</dbReference>
<name>A0ACC3SEQ6_9PEZI</name>
<reference evidence="1" key="1">
    <citation type="submission" date="2024-02" db="EMBL/GenBank/DDBJ databases">
        <title>Metagenome Assembled Genome of Zalaria obscura JY119.</title>
        <authorList>
            <person name="Vighnesh L."/>
            <person name="Jagadeeshwari U."/>
            <person name="Venkata Ramana C."/>
            <person name="Sasikala C."/>
        </authorList>
    </citation>
    <scope>NUCLEOTIDE SEQUENCE</scope>
    <source>
        <strain evidence="1">JY119</strain>
    </source>
</reference>
<evidence type="ECO:0000313" key="1">
    <source>
        <dbReference type="EMBL" id="KAK8210316.1"/>
    </source>
</evidence>
<keyword evidence="2" id="KW-1185">Reference proteome</keyword>
<comment type="caution">
    <text evidence="1">The sequence shown here is derived from an EMBL/GenBank/DDBJ whole genome shotgun (WGS) entry which is preliminary data.</text>
</comment>
<protein>
    <submittedName>
        <fullName evidence="1">Uncharacterized protein</fullName>
    </submittedName>
</protein>
<accession>A0ACC3SEQ6</accession>
<evidence type="ECO:0000313" key="2">
    <source>
        <dbReference type="Proteomes" id="UP001320706"/>
    </source>
</evidence>